<evidence type="ECO:0000256" key="2">
    <source>
        <dbReference type="ARBA" id="ARBA00022692"/>
    </source>
</evidence>
<dbReference type="OrthoDB" id="9770347at2"/>
<dbReference type="InterPro" id="IPR002797">
    <property type="entry name" value="Polysacc_synth"/>
</dbReference>
<evidence type="ECO:0000313" key="5">
    <source>
        <dbReference type="EMBL" id="NSL85353.1"/>
    </source>
</evidence>
<dbReference type="InterPro" id="IPR052556">
    <property type="entry name" value="PolySynth_Transporter"/>
</dbReference>
<comment type="caution">
    <text evidence="5">The sequence shown here is derived from an EMBL/GenBank/DDBJ whole genome shotgun (WGS) entry which is preliminary data.</text>
</comment>
<protein>
    <submittedName>
        <fullName evidence="5">Flippase</fullName>
    </submittedName>
</protein>
<dbReference type="EMBL" id="RIAR02000001">
    <property type="protein sequence ID" value="NSL85353.1"/>
    <property type="molecule type" value="Genomic_DNA"/>
</dbReference>
<evidence type="ECO:0000313" key="6">
    <source>
        <dbReference type="Proteomes" id="UP000281028"/>
    </source>
</evidence>
<evidence type="ECO:0000256" key="3">
    <source>
        <dbReference type="ARBA" id="ARBA00022989"/>
    </source>
</evidence>
<dbReference type="CDD" id="cd13128">
    <property type="entry name" value="MATE_Wzx_like"/>
    <property type="match status" value="1"/>
</dbReference>
<gene>
    <name evidence="5" type="ORF">ECE50_000820</name>
</gene>
<sequence>MHKLYENSAWLLADKVSKLFPGILVLALLARHLGPEQFGIWNYAIALTTIVGSMALLGMDKIAVKELVKNIDRRAAVITSIIFMRFTAALICMLISIAIVGATRQHQAVYIVCTVFSSFTVLLQSFDVFDYYYQVQNDVRKVIIPKISVFLLFSVFKLIAIALNATLVAFLWITLLELVVTYAVILLLYSRYYERLSWNDIDMPLVKGLLAQSWPLMFSNLVVVLFVKVDQVLLDVLGNPYQLGVYVVAARISELGYAIPTVIATAMLPDLIRQKKISEASYLRTLEKWLRLSFWVSFLVAWAVMFTAHLIIPFLYGSRYLAASPILMIHIWAGIPVFLCSVLVQHLIIEGAYKNYMYANIAGLIVNVGVNFLLIPVYGGVGAAIATVASYMSVYSMMLLLDTTGCNWQLSKKMFRLQPAIADFRQACAGFRVFISKLLSVNEKNPLPNE</sequence>
<keyword evidence="2" id="KW-0812">Transmembrane</keyword>
<keyword evidence="3" id="KW-1133">Transmembrane helix</keyword>
<evidence type="ECO:0000256" key="4">
    <source>
        <dbReference type="ARBA" id="ARBA00023136"/>
    </source>
</evidence>
<organism evidence="5 6">
    <name type="scientific">Chitinophaga solisilvae</name>
    <dbReference type="NCBI Taxonomy" id="1233460"/>
    <lineage>
        <taxon>Bacteria</taxon>
        <taxon>Pseudomonadati</taxon>
        <taxon>Bacteroidota</taxon>
        <taxon>Chitinophagia</taxon>
        <taxon>Chitinophagales</taxon>
        <taxon>Chitinophagaceae</taxon>
        <taxon>Chitinophaga</taxon>
    </lineage>
</organism>
<accession>A0A3S1DSV6</accession>
<name>A0A3S1DSV6_9BACT</name>
<proteinExistence type="predicted"/>
<dbReference type="AlphaFoldDB" id="A0A3S1DSV6"/>
<dbReference type="PANTHER" id="PTHR43424">
    <property type="entry name" value="LOCUS PUTATIVE PROTEIN 1-RELATED"/>
    <property type="match status" value="1"/>
</dbReference>
<comment type="subcellular location">
    <subcellularLocation>
        <location evidence="1">Membrane</location>
        <topology evidence="1">Multi-pass membrane protein</topology>
    </subcellularLocation>
</comment>
<dbReference type="GO" id="GO:0016020">
    <property type="term" value="C:membrane"/>
    <property type="evidence" value="ECO:0007669"/>
    <property type="project" value="UniProtKB-SubCell"/>
</dbReference>
<evidence type="ECO:0000256" key="1">
    <source>
        <dbReference type="ARBA" id="ARBA00004141"/>
    </source>
</evidence>
<keyword evidence="4" id="KW-0472">Membrane</keyword>
<reference evidence="5" key="1">
    <citation type="submission" date="2020-05" db="EMBL/GenBank/DDBJ databases">
        <title>Chitinophaga laudate sp. nov., isolated from a tropical peat swamp.</title>
        <authorList>
            <person name="Goh C.B.S."/>
            <person name="Lee M.S."/>
            <person name="Parimannan S."/>
            <person name="Pasbakhsh P."/>
            <person name="Yule C.M."/>
            <person name="Rajandas H."/>
            <person name="Loke S."/>
            <person name="Croft L."/>
            <person name="Tan J.B.L."/>
        </authorList>
    </citation>
    <scope>NUCLEOTIDE SEQUENCE</scope>
    <source>
        <strain evidence="5">Mgbs1</strain>
    </source>
</reference>
<dbReference type="Proteomes" id="UP000281028">
    <property type="component" value="Unassembled WGS sequence"/>
</dbReference>
<dbReference type="Pfam" id="PF01943">
    <property type="entry name" value="Polysacc_synt"/>
    <property type="match status" value="1"/>
</dbReference>
<dbReference type="PANTHER" id="PTHR43424:SF1">
    <property type="entry name" value="LOCUS PUTATIVE PROTEIN 1-RELATED"/>
    <property type="match status" value="1"/>
</dbReference>
<keyword evidence="6" id="KW-1185">Reference proteome</keyword>